<name>A0A4Y7Q7F5_9AGAM</name>
<dbReference type="Proteomes" id="UP000294933">
    <property type="component" value="Unassembled WGS sequence"/>
</dbReference>
<reference evidence="2 3" key="1">
    <citation type="submission" date="2018-06" db="EMBL/GenBank/DDBJ databases">
        <title>A transcriptomic atlas of mushroom development highlights an independent origin of complex multicellularity.</title>
        <authorList>
            <consortium name="DOE Joint Genome Institute"/>
            <person name="Krizsan K."/>
            <person name="Almasi E."/>
            <person name="Merenyi Z."/>
            <person name="Sahu N."/>
            <person name="Viragh M."/>
            <person name="Koszo T."/>
            <person name="Mondo S."/>
            <person name="Kiss B."/>
            <person name="Balint B."/>
            <person name="Kues U."/>
            <person name="Barry K."/>
            <person name="Hegedus J.C."/>
            <person name="Henrissat B."/>
            <person name="Johnson J."/>
            <person name="Lipzen A."/>
            <person name="Ohm R."/>
            <person name="Nagy I."/>
            <person name="Pangilinan J."/>
            <person name="Yan J."/>
            <person name="Xiong Y."/>
            <person name="Grigoriev I.V."/>
            <person name="Hibbett D.S."/>
            <person name="Nagy L.G."/>
        </authorList>
    </citation>
    <scope>NUCLEOTIDE SEQUENCE [LARGE SCALE GENOMIC DNA]</scope>
    <source>
        <strain evidence="2 3">SZMC22713</strain>
    </source>
</reference>
<evidence type="ECO:0000313" key="3">
    <source>
        <dbReference type="Proteomes" id="UP000294933"/>
    </source>
</evidence>
<protein>
    <submittedName>
        <fullName evidence="2">Uncharacterized protein</fullName>
    </submittedName>
</protein>
<evidence type="ECO:0000313" key="2">
    <source>
        <dbReference type="EMBL" id="TDL23573.1"/>
    </source>
</evidence>
<sequence length="158" mass="17469">MATSGLEDDGNRGPWKANTDTGIQVRRCPSLTKERSDTIHVLSPTSTSLEWCIGRKRRMAIHSLAAWGTPLSRVRTEEFAKEALIKEGKVPDFVSAVHAVSLLSGNRGGMEVPYILSLSESDRCVKRHCISDEIWSCAWVDECGYVKDHGPVTINTVK</sequence>
<gene>
    <name evidence="2" type="ORF">BD410DRAFT_802792</name>
</gene>
<dbReference type="VEuPathDB" id="FungiDB:BD410DRAFT_802792"/>
<keyword evidence="3" id="KW-1185">Reference proteome</keyword>
<feature type="region of interest" description="Disordered" evidence="1">
    <location>
        <begin position="1"/>
        <end position="20"/>
    </location>
</feature>
<evidence type="ECO:0000256" key="1">
    <source>
        <dbReference type="SAM" id="MobiDB-lite"/>
    </source>
</evidence>
<proteinExistence type="predicted"/>
<dbReference type="EMBL" id="ML170170">
    <property type="protein sequence ID" value="TDL23573.1"/>
    <property type="molecule type" value="Genomic_DNA"/>
</dbReference>
<accession>A0A4Y7Q7F5</accession>
<dbReference type="AlphaFoldDB" id="A0A4Y7Q7F5"/>
<organism evidence="2 3">
    <name type="scientific">Rickenella mellea</name>
    <dbReference type="NCBI Taxonomy" id="50990"/>
    <lineage>
        <taxon>Eukaryota</taxon>
        <taxon>Fungi</taxon>
        <taxon>Dikarya</taxon>
        <taxon>Basidiomycota</taxon>
        <taxon>Agaricomycotina</taxon>
        <taxon>Agaricomycetes</taxon>
        <taxon>Hymenochaetales</taxon>
        <taxon>Rickenellaceae</taxon>
        <taxon>Rickenella</taxon>
    </lineage>
</organism>